<proteinExistence type="predicted"/>
<dbReference type="EMBL" id="JAENGY010001802">
    <property type="protein sequence ID" value="KAG6946840.1"/>
    <property type="molecule type" value="Genomic_DNA"/>
</dbReference>
<name>A0A8J5LZB7_9STRA</name>
<dbReference type="Proteomes" id="UP000709295">
    <property type="component" value="Unassembled WGS sequence"/>
</dbReference>
<protein>
    <submittedName>
        <fullName evidence="1">Uncharacterized protein</fullName>
    </submittedName>
</protein>
<organism evidence="1 2">
    <name type="scientific">Phytophthora aleatoria</name>
    <dbReference type="NCBI Taxonomy" id="2496075"/>
    <lineage>
        <taxon>Eukaryota</taxon>
        <taxon>Sar</taxon>
        <taxon>Stramenopiles</taxon>
        <taxon>Oomycota</taxon>
        <taxon>Peronosporomycetes</taxon>
        <taxon>Peronosporales</taxon>
        <taxon>Peronosporaceae</taxon>
        <taxon>Phytophthora</taxon>
    </lineage>
</organism>
<dbReference type="AlphaFoldDB" id="A0A8J5LZB7"/>
<evidence type="ECO:0000313" key="1">
    <source>
        <dbReference type="EMBL" id="KAG6946840.1"/>
    </source>
</evidence>
<evidence type="ECO:0000313" key="2">
    <source>
        <dbReference type="Proteomes" id="UP000709295"/>
    </source>
</evidence>
<keyword evidence="2" id="KW-1185">Reference proteome</keyword>
<accession>A0A8J5LZB7</accession>
<comment type="caution">
    <text evidence="1">The sequence shown here is derived from an EMBL/GenBank/DDBJ whole genome shotgun (WGS) entry which is preliminary data.</text>
</comment>
<sequence length="85" mass="9288">MHHRIGQLLPPEGDSSKIYDYDGSTEQEVALRGLAISSGLNLTTLGELQTILREVNPLAAVYQSAREHAINSQEMCLVLLDNPLA</sequence>
<reference evidence="1" key="1">
    <citation type="submission" date="2021-01" db="EMBL/GenBank/DDBJ databases">
        <title>Phytophthora aleatoria, a newly-described species from Pinus radiata is distinct from Phytophthora cactorum isolates based on comparative genomics.</title>
        <authorList>
            <person name="Mcdougal R."/>
            <person name="Panda P."/>
            <person name="Williams N."/>
            <person name="Studholme D.J."/>
        </authorList>
    </citation>
    <scope>NUCLEOTIDE SEQUENCE</scope>
    <source>
        <strain evidence="1">NZFS 4037</strain>
    </source>
</reference>
<gene>
    <name evidence="1" type="ORF">JG688_00015821</name>
</gene>